<evidence type="ECO:0000313" key="2">
    <source>
        <dbReference type="Proteomes" id="UP000262325"/>
    </source>
</evidence>
<comment type="caution">
    <text evidence="1">The sequence shown here is derived from an EMBL/GenBank/DDBJ whole genome shotgun (WGS) entry which is preliminary data.</text>
</comment>
<dbReference type="Proteomes" id="UP000262325">
    <property type="component" value="Unassembled WGS sequence"/>
</dbReference>
<dbReference type="EMBL" id="DPPF01000062">
    <property type="protein sequence ID" value="HCW92599.1"/>
    <property type="molecule type" value="Genomic_DNA"/>
</dbReference>
<reference evidence="1 2" key="1">
    <citation type="journal article" date="2018" name="Nat. Biotechnol.">
        <title>A standardized bacterial taxonomy based on genome phylogeny substantially revises the tree of life.</title>
        <authorList>
            <person name="Parks D.H."/>
            <person name="Chuvochina M."/>
            <person name="Waite D.W."/>
            <person name="Rinke C."/>
            <person name="Skarshewski A."/>
            <person name="Chaumeil P.A."/>
            <person name="Hugenholtz P."/>
        </authorList>
    </citation>
    <scope>NUCLEOTIDE SEQUENCE [LARGE SCALE GENOMIC DNA]</scope>
    <source>
        <strain evidence="1">UBA8672</strain>
    </source>
</reference>
<proteinExistence type="predicted"/>
<name>A0A3D5QBD5_FLESI</name>
<evidence type="ECO:0000313" key="1">
    <source>
        <dbReference type="EMBL" id="HCW92599.1"/>
    </source>
</evidence>
<dbReference type="AlphaFoldDB" id="A0A3D5QBD5"/>
<gene>
    <name evidence="1" type="ORF">DHM44_02850</name>
</gene>
<protein>
    <submittedName>
        <fullName evidence="1">Uncharacterized protein</fullName>
    </submittedName>
</protein>
<accession>A0A3D5QBD5</accession>
<organism evidence="1 2">
    <name type="scientific">Flexistipes sinusarabici</name>
    <dbReference type="NCBI Taxonomy" id="2352"/>
    <lineage>
        <taxon>Bacteria</taxon>
        <taxon>Pseudomonadati</taxon>
        <taxon>Deferribacterota</taxon>
        <taxon>Deferribacteres</taxon>
        <taxon>Deferribacterales</taxon>
        <taxon>Flexistipitaceae</taxon>
        <taxon>Flexistipes</taxon>
    </lineage>
</organism>
<sequence>MNYCINMFGIHRKIFDKTSRLLLKTFAESDYFVHTHSGIPENYFAPLKLMINIIGSQKNTFKYIFVDFDNLLTSSDAEKEVISPNKLNVKYSPSGLHYWAVTGRLFLLIEDISPAYISGCLLEENLEKELAYFRKFSS</sequence>